<dbReference type="PANTHER" id="PTHR22600:SF57">
    <property type="entry name" value="BETA-N-ACETYLHEXOSAMINIDASE"/>
    <property type="match status" value="1"/>
</dbReference>
<evidence type="ECO:0000256" key="6">
    <source>
        <dbReference type="PIRSR" id="PIRSR625705-1"/>
    </source>
</evidence>
<evidence type="ECO:0000256" key="3">
    <source>
        <dbReference type="ARBA" id="ARBA00012663"/>
    </source>
</evidence>
<dbReference type="InterPro" id="IPR017853">
    <property type="entry name" value="GH"/>
</dbReference>
<dbReference type="Pfam" id="PF00728">
    <property type="entry name" value="Glyco_hydro_20"/>
    <property type="match status" value="1"/>
</dbReference>
<dbReference type="GO" id="GO:0016020">
    <property type="term" value="C:membrane"/>
    <property type="evidence" value="ECO:0007669"/>
    <property type="project" value="TreeGrafter"/>
</dbReference>
<dbReference type="InterPro" id="IPR015883">
    <property type="entry name" value="Glyco_hydro_20_cat"/>
</dbReference>
<dbReference type="GO" id="GO:0005975">
    <property type="term" value="P:carbohydrate metabolic process"/>
    <property type="evidence" value="ECO:0007669"/>
    <property type="project" value="InterPro"/>
</dbReference>
<dbReference type="InterPro" id="IPR000421">
    <property type="entry name" value="FA58C"/>
</dbReference>
<reference evidence="9" key="2">
    <citation type="journal article" date="2021" name="PeerJ">
        <title>Extensive microbial diversity within the chicken gut microbiome revealed by metagenomics and culture.</title>
        <authorList>
            <person name="Gilroy R."/>
            <person name="Ravi A."/>
            <person name="Getino M."/>
            <person name="Pursley I."/>
            <person name="Horton D.L."/>
            <person name="Alikhan N.F."/>
            <person name="Baker D."/>
            <person name="Gharbi K."/>
            <person name="Hall N."/>
            <person name="Watson M."/>
            <person name="Adriaenssens E.M."/>
            <person name="Foster-Nyarko E."/>
            <person name="Jarju S."/>
            <person name="Secka A."/>
            <person name="Antonio M."/>
            <person name="Oren A."/>
            <person name="Chaudhuri R.R."/>
            <person name="La Ragione R."/>
            <person name="Hildebrand F."/>
            <person name="Pallen M.J."/>
        </authorList>
    </citation>
    <scope>NUCLEOTIDE SEQUENCE</scope>
    <source>
        <strain evidence="9">G3-4614</strain>
    </source>
</reference>
<evidence type="ECO:0000259" key="8">
    <source>
        <dbReference type="PROSITE" id="PS50022"/>
    </source>
</evidence>
<feature type="domain" description="F5/8 type C" evidence="8">
    <location>
        <begin position="675"/>
        <end position="778"/>
    </location>
</feature>
<dbReference type="InterPro" id="IPR008979">
    <property type="entry name" value="Galactose-bd-like_sf"/>
</dbReference>
<dbReference type="EMBL" id="JADIMW010000013">
    <property type="protein sequence ID" value="MBO8437537.1"/>
    <property type="molecule type" value="Genomic_DNA"/>
</dbReference>
<evidence type="ECO:0000256" key="1">
    <source>
        <dbReference type="ARBA" id="ARBA00001231"/>
    </source>
</evidence>
<evidence type="ECO:0000313" key="9">
    <source>
        <dbReference type="EMBL" id="MBO8437537.1"/>
    </source>
</evidence>
<dbReference type="PROSITE" id="PS50022">
    <property type="entry name" value="FA58C_3"/>
    <property type="match status" value="1"/>
</dbReference>
<evidence type="ECO:0000313" key="10">
    <source>
        <dbReference type="Proteomes" id="UP000823636"/>
    </source>
</evidence>
<evidence type="ECO:0000256" key="5">
    <source>
        <dbReference type="ARBA" id="ARBA00023295"/>
    </source>
</evidence>
<dbReference type="SUPFAM" id="SSF49785">
    <property type="entry name" value="Galactose-binding domain-like"/>
    <property type="match status" value="1"/>
</dbReference>
<dbReference type="PRINTS" id="PR00738">
    <property type="entry name" value="GLHYDRLASE20"/>
</dbReference>
<dbReference type="CDD" id="cd06563">
    <property type="entry name" value="GH20_chitobiase-like"/>
    <property type="match status" value="1"/>
</dbReference>
<evidence type="ECO:0000256" key="7">
    <source>
        <dbReference type="SAM" id="SignalP"/>
    </source>
</evidence>
<dbReference type="GO" id="GO:0004563">
    <property type="term" value="F:beta-N-acetylhexosaminidase activity"/>
    <property type="evidence" value="ECO:0007669"/>
    <property type="project" value="UniProtKB-EC"/>
</dbReference>
<organism evidence="9 10">
    <name type="scientific">Candidatus Caccoplasma merdipullorum</name>
    <dbReference type="NCBI Taxonomy" id="2840718"/>
    <lineage>
        <taxon>Bacteria</taxon>
        <taxon>Pseudomonadati</taxon>
        <taxon>Bacteroidota</taxon>
        <taxon>Bacteroidia</taxon>
        <taxon>Bacteroidales</taxon>
        <taxon>Bacteroidaceae</taxon>
        <taxon>Bacteroidaceae incertae sedis</taxon>
        <taxon>Candidatus Caccoplasma</taxon>
    </lineage>
</organism>
<reference evidence="9" key="1">
    <citation type="submission" date="2020-10" db="EMBL/GenBank/DDBJ databases">
        <authorList>
            <person name="Gilroy R."/>
        </authorList>
    </citation>
    <scope>NUCLEOTIDE SEQUENCE</scope>
    <source>
        <strain evidence="9">G3-4614</strain>
    </source>
</reference>
<comment type="caution">
    <text evidence="9">The sequence shown here is derived from an EMBL/GenBank/DDBJ whole genome shotgun (WGS) entry which is preliminary data.</text>
</comment>
<dbReference type="InterPro" id="IPR026876">
    <property type="entry name" value="Fn3_assoc_repeat"/>
</dbReference>
<evidence type="ECO:0000256" key="2">
    <source>
        <dbReference type="ARBA" id="ARBA00006285"/>
    </source>
</evidence>
<dbReference type="Pfam" id="PF00754">
    <property type="entry name" value="F5_F8_type_C"/>
    <property type="match status" value="1"/>
</dbReference>
<dbReference type="EC" id="3.2.1.52" evidence="3"/>
<dbReference type="SUPFAM" id="SSF51445">
    <property type="entry name" value="(Trans)glycosidases"/>
    <property type="match status" value="1"/>
</dbReference>
<dbReference type="SUPFAM" id="SSF55545">
    <property type="entry name" value="beta-N-acetylhexosaminidase-like domain"/>
    <property type="match status" value="1"/>
</dbReference>
<dbReference type="InterPro" id="IPR015882">
    <property type="entry name" value="HEX_bac_N"/>
</dbReference>
<dbReference type="GO" id="GO:0030203">
    <property type="term" value="P:glycosaminoglycan metabolic process"/>
    <property type="evidence" value="ECO:0007669"/>
    <property type="project" value="TreeGrafter"/>
</dbReference>
<name>A0A9D9E0Y6_9BACT</name>
<dbReference type="InterPro" id="IPR029018">
    <property type="entry name" value="Hex-like_dom2"/>
</dbReference>
<feature type="active site" description="Proton donor" evidence="6">
    <location>
        <position position="340"/>
    </location>
</feature>
<keyword evidence="5" id="KW-0326">Glycosidase</keyword>
<dbReference type="Proteomes" id="UP000823636">
    <property type="component" value="Unassembled WGS sequence"/>
</dbReference>
<gene>
    <name evidence="9" type="ORF">IAC54_01385</name>
</gene>
<dbReference type="Gene3D" id="3.20.20.80">
    <property type="entry name" value="Glycosidases"/>
    <property type="match status" value="1"/>
</dbReference>
<protein>
    <recommendedName>
        <fullName evidence="3">beta-N-acetylhexosaminidase</fullName>
        <ecNumber evidence="3">3.2.1.52</ecNumber>
    </recommendedName>
</protein>
<dbReference type="PROSITE" id="PS51257">
    <property type="entry name" value="PROKAR_LIPOPROTEIN"/>
    <property type="match status" value="1"/>
</dbReference>
<keyword evidence="4" id="KW-0378">Hydrolase</keyword>
<comment type="catalytic activity">
    <reaction evidence="1">
        <text>Hydrolysis of terminal non-reducing N-acetyl-D-hexosamine residues in N-acetyl-beta-D-hexosaminides.</text>
        <dbReference type="EC" id="3.2.1.52"/>
    </reaction>
</comment>
<dbReference type="PANTHER" id="PTHR22600">
    <property type="entry name" value="BETA-HEXOSAMINIDASE"/>
    <property type="match status" value="1"/>
</dbReference>
<proteinExistence type="inferred from homology"/>
<dbReference type="Gene3D" id="2.60.120.260">
    <property type="entry name" value="Galactose-binding domain-like"/>
    <property type="match status" value="1"/>
</dbReference>
<feature type="signal peptide" evidence="7">
    <location>
        <begin position="1"/>
        <end position="25"/>
    </location>
</feature>
<dbReference type="AlphaFoldDB" id="A0A9D9E0Y6"/>
<dbReference type="Pfam" id="PF13287">
    <property type="entry name" value="Fn3_assoc"/>
    <property type="match status" value="1"/>
</dbReference>
<keyword evidence="7" id="KW-0732">Signal</keyword>
<dbReference type="InterPro" id="IPR025705">
    <property type="entry name" value="Beta_hexosaminidase_sua/sub"/>
</dbReference>
<feature type="chain" id="PRO_5039570103" description="beta-N-acetylhexosaminidase" evidence="7">
    <location>
        <begin position="26"/>
        <end position="783"/>
    </location>
</feature>
<dbReference type="Gene3D" id="3.30.379.10">
    <property type="entry name" value="Chitobiase/beta-hexosaminidase domain 2-like"/>
    <property type="match status" value="1"/>
</dbReference>
<accession>A0A9D9E0Y6</accession>
<comment type="similarity">
    <text evidence="2">Belongs to the glycosyl hydrolase 20 family.</text>
</comment>
<dbReference type="Pfam" id="PF02838">
    <property type="entry name" value="Glyco_hydro_20b"/>
    <property type="match status" value="1"/>
</dbReference>
<evidence type="ECO:0000256" key="4">
    <source>
        <dbReference type="ARBA" id="ARBA00022801"/>
    </source>
</evidence>
<sequence>MKKHLTLSCIALLAILIASCSKVHSKSEYSIVPMPNQIEPKSGEFTIDKNTIIAFDGSLDSATKCVVAGFASDLSKVTGFDITVEEGDGGKNTIFFKTNADMAGEAYQLDIEQKRIDIAAADAPGFFYAIQTLKQLLPAQIYGDSAADGIEWKANCAYINDAPRFGYRGMHLDIARHMFSVDEVKSFIDLLAMHKLNRFHWHLTDDQGWRIEIKKYPELTETGAWRNETVVGHPDNNEFDGTLYGGFYTQDEIREVVKYAAERQITVVPEIDMPGHMVAAVASYPQLGCTGKQCEVRTTWGISEDVLCVGKEETFEFVENVLTEIMELFPSEYIHIGGDECPKTRWEKCPKCQARIKEEGIKGDSLHSAETYLQSYFNNRVEKFLKEHGRKLIGWDEILEGDLSKSATVMSWRGEAGGIEAAKKGHDVIMTPQTFLYFDYYQSLDRENEPIAIGGFIPVDLVYNYNPVPDSLTPEEGERILGVQANLWTEYIPDFKQLIYMTLPRLDALSEIAWTQPQNKNWDSFLDRLDKNIQVYNMKGLNYAKHLLDVNLSFEVNDSDGTIDVTLKTQGKAPIYYTLDGSTPDMSSKTYSTPIKLKKTSTVKALVVRDSVESNITECEFLFNKATAKKISLDQPACVKYKYDGEKMLVDGLYGDSSFNTGRYIGFEGNDLVATIDLGKDTEISQVSVGVLCDLANWIFPAESFKVQVSADGKVYSTVSDQKLPVPAGYDGYKQERQVLTAEFAPLTARFVKITAACVKKGPQWHDGRGKPLFLFADEISIK</sequence>